<dbReference type="GO" id="GO:0008721">
    <property type="term" value="F:D-serine ammonia-lyase activity"/>
    <property type="evidence" value="ECO:0007669"/>
    <property type="project" value="UniProtKB-EC"/>
</dbReference>
<dbReference type="GO" id="GO:0036088">
    <property type="term" value="P:D-serine catabolic process"/>
    <property type="evidence" value="ECO:0007669"/>
    <property type="project" value="TreeGrafter"/>
</dbReference>
<gene>
    <name evidence="15" type="ORF">QG37_03975</name>
</gene>
<evidence type="ECO:0000256" key="11">
    <source>
        <dbReference type="ARBA" id="ARBA00066349"/>
    </source>
</evidence>
<name>A0A0L0NYU9_CANAR</name>
<dbReference type="Pfam" id="PF01168">
    <property type="entry name" value="Ala_racemase_N"/>
    <property type="match status" value="1"/>
</dbReference>
<dbReference type="Gene3D" id="3.20.20.10">
    <property type="entry name" value="Alanine racemase"/>
    <property type="match status" value="1"/>
</dbReference>
<comment type="caution">
    <text evidence="15">The sequence shown here is derived from an EMBL/GenBank/DDBJ whole genome shotgun (WGS) entry which is preliminary data.</text>
</comment>
<dbReference type="AlphaFoldDB" id="A0A0L0NYU9"/>
<comment type="function">
    <text evidence="10">Catalyzes the conversion of D-serine to pyruvate and ammonia. May play a role in D-serine detoxification.</text>
</comment>
<dbReference type="VEuPathDB" id="FungiDB:CJJ07_002213"/>
<keyword evidence="7" id="KW-0663">Pyridoxal phosphate</keyword>
<evidence type="ECO:0000256" key="6">
    <source>
        <dbReference type="ARBA" id="ARBA00022833"/>
    </source>
</evidence>
<keyword evidence="4" id="KW-0216">Detoxification</keyword>
<dbReference type="InterPro" id="IPR029066">
    <property type="entry name" value="PLP-binding_barrel"/>
</dbReference>
<reference evidence="16" key="1">
    <citation type="journal article" date="2015" name="BMC Genomics">
        <title>Draft genome of a commonly misdiagnosed multidrug resistant pathogen Candida auris.</title>
        <authorList>
            <person name="Chatterjee S."/>
            <person name="Alampalli S.V."/>
            <person name="Nageshan R.K."/>
            <person name="Chettiar S.T."/>
            <person name="Joshi S."/>
            <person name="Tatu U.S."/>
        </authorList>
    </citation>
    <scope>NUCLEOTIDE SEQUENCE [LARGE SCALE GENOMIC DNA]</scope>
    <source>
        <strain evidence="16">6684</strain>
    </source>
</reference>
<evidence type="ECO:0000256" key="7">
    <source>
        <dbReference type="ARBA" id="ARBA00022898"/>
    </source>
</evidence>
<sequence length="415" mass="45825">MLPHSHYIVPDKARLLDEFKNLKVSDLPVPSLLIDKKKFINNSTRMLLGAKALGVNFRVHIKTHKALEGVRIQLQGDGSYTSDKIVVSTLPEAYMVLPLVDEGIVKDILYGLPVSKLMLPEFARFQSLVPSFKLMVDNISQVNALKEYAAENGCKWTVYVKIDMGTHRAGLEENTERLHSLIREILSTTTIILHGFYCHAGHSYDARSGDDAKALLVSEIKHANLAAKQALAVDPNLQLQLSVGATPTAHISQQVKSIQEIEDALGEKLVGDLELHAGNYSCCDLQQVATGLVDLEDVSIYVLAEVISEYPGRGNIPPGEQLINAGGIAFSKDTGPLPGYGRIVAPVEHREWHVARVSQEHGVLQPLSQRAHFIPYGTKLVIVPQHACMTASNHAWYYVIENDIVTDVWIPAKLW</sequence>
<evidence type="ECO:0000256" key="4">
    <source>
        <dbReference type="ARBA" id="ARBA00022575"/>
    </source>
</evidence>
<dbReference type="InterPro" id="IPR042208">
    <property type="entry name" value="D-ser_dehydrat-like_sf"/>
</dbReference>
<dbReference type="PANTHER" id="PTHR28004">
    <property type="entry name" value="ZGC:162816-RELATED"/>
    <property type="match status" value="1"/>
</dbReference>
<keyword evidence="6" id="KW-0862">Zinc</keyword>
<feature type="domain" description="D-serine dehydratase-like" evidence="14">
    <location>
        <begin position="299"/>
        <end position="401"/>
    </location>
</feature>
<accession>A0A0L0NYU9</accession>
<organism evidence="15 16">
    <name type="scientific">Candidozyma auris</name>
    <name type="common">Yeast</name>
    <name type="synonym">Candida auris</name>
    <dbReference type="NCBI Taxonomy" id="498019"/>
    <lineage>
        <taxon>Eukaryota</taxon>
        <taxon>Fungi</taxon>
        <taxon>Dikarya</taxon>
        <taxon>Ascomycota</taxon>
        <taxon>Saccharomycotina</taxon>
        <taxon>Pichiomycetes</taxon>
        <taxon>Metschnikowiaceae</taxon>
        <taxon>Candidozyma</taxon>
    </lineage>
</organism>
<evidence type="ECO:0000256" key="9">
    <source>
        <dbReference type="ARBA" id="ARBA00051198"/>
    </source>
</evidence>
<evidence type="ECO:0000256" key="3">
    <source>
        <dbReference type="ARBA" id="ARBA00005323"/>
    </source>
</evidence>
<evidence type="ECO:0000256" key="8">
    <source>
        <dbReference type="ARBA" id="ARBA00023239"/>
    </source>
</evidence>
<dbReference type="VEuPathDB" id="FungiDB:CJI97_002742"/>
<protein>
    <recommendedName>
        <fullName evidence="12">D-serine dehydratase</fullName>
        <ecNumber evidence="11">4.3.1.18</ecNumber>
    </recommendedName>
    <alternativeName>
        <fullName evidence="13">D-serine deaminase</fullName>
    </alternativeName>
</protein>
<dbReference type="Proteomes" id="UP000037122">
    <property type="component" value="Unassembled WGS sequence"/>
</dbReference>
<evidence type="ECO:0000313" key="16">
    <source>
        <dbReference type="Proteomes" id="UP000037122"/>
    </source>
</evidence>
<dbReference type="EC" id="4.3.1.18" evidence="11"/>
<evidence type="ECO:0000256" key="12">
    <source>
        <dbReference type="ARBA" id="ARBA00069616"/>
    </source>
</evidence>
<dbReference type="Gene3D" id="2.40.37.20">
    <property type="entry name" value="D-serine dehydratase-like domain"/>
    <property type="match status" value="1"/>
</dbReference>
<dbReference type="InterPro" id="IPR001608">
    <property type="entry name" value="Ala_racemase_N"/>
</dbReference>
<dbReference type="InterPro" id="IPR026956">
    <property type="entry name" value="D-ser_dehydrat-like_dom"/>
</dbReference>
<dbReference type="Pfam" id="PF14031">
    <property type="entry name" value="D-ser_dehydrat"/>
    <property type="match status" value="1"/>
</dbReference>
<comment type="cofactor">
    <cofactor evidence="1">
        <name>pyridoxal 5'-phosphate</name>
        <dbReference type="ChEBI" id="CHEBI:597326"/>
    </cofactor>
</comment>
<comment type="catalytic activity">
    <reaction evidence="9">
        <text>D-serine = pyruvate + NH4(+)</text>
        <dbReference type="Rhea" id="RHEA:13977"/>
        <dbReference type="ChEBI" id="CHEBI:15361"/>
        <dbReference type="ChEBI" id="CHEBI:28938"/>
        <dbReference type="ChEBI" id="CHEBI:35247"/>
        <dbReference type="EC" id="4.3.1.18"/>
    </reaction>
    <physiologicalReaction direction="left-to-right" evidence="9">
        <dbReference type="Rhea" id="RHEA:13978"/>
    </physiologicalReaction>
</comment>
<keyword evidence="5" id="KW-0479">Metal-binding</keyword>
<dbReference type="SMART" id="SM01119">
    <property type="entry name" value="D-ser_dehydrat"/>
    <property type="match status" value="1"/>
</dbReference>
<dbReference type="VEuPathDB" id="FungiDB:CJJ09_001405"/>
<dbReference type="PANTHER" id="PTHR28004:SF2">
    <property type="entry name" value="D-SERINE DEHYDRATASE"/>
    <property type="match status" value="1"/>
</dbReference>
<evidence type="ECO:0000259" key="14">
    <source>
        <dbReference type="SMART" id="SM01119"/>
    </source>
</evidence>
<dbReference type="GO" id="GO:0009636">
    <property type="term" value="P:response to toxic substance"/>
    <property type="evidence" value="ECO:0007669"/>
    <property type="project" value="UniProtKB-KW"/>
</dbReference>
<comment type="similarity">
    <text evidence="3">Belongs to the DSD1 family.</text>
</comment>
<evidence type="ECO:0000313" key="15">
    <source>
        <dbReference type="EMBL" id="KND99178.1"/>
    </source>
</evidence>
<evidence type="ECO:0000256" key="5">
    <source>
        <dbReference type="ARBA" id="ARBA00022723"/>
    </source>
</evidence>
<dbReference type="VEuPathDB" id="FungiDB:QG37_03975"/>
<proteinExistence type="inferred from homology"/>
<evidence type="ECO:0000256" key="2">
    <source>
        <dbReference type="ARBA" id="ARBA00001947"/>
    </source>
</evidence>
<dbReference type="SUPFAM" id="SSF51419">
    <property type="entry name" value="PLP-binding barrel"/>
    <property type="match status" value="1"/>
</dbReference>
<keyword evidence="8" id="KW-0456">Lyase</keyword>
<dbReference type="VEuPathDB" id="FungiDB:B9J08_002690"/>
<dbReference type="FunFam" id="3.20.20.10:FF:000016">
    <property type="entry name" value="D-serine dehydratase"/>
    <property type="match status" value="1"/>
</dbReference>
<comment type="cofactor">
    <cofactor evidence="2">
        <name>Zn(2+)</name>
        <dbReference type="ChEBI" id="CHEBI:29105"/>
    </cofactor>
</comment>
<dbReference type="VEuPathDB" id="FungiDB:CJI96_0000532"/>
<dbReference type="EMBL" id="LGST01000026">
    <property type="protein sequence ID" value="KND99178.1"/>
    <property type="molecule type" value="Genomic_DNA"/>
</dbReference>
<dbReference type="InterPro" id="IPR051466">
    <property type="entry name" value="D-amino_acid_metab_enzyme"/>
</dbReference>
<dbReference type="GO" id="GO:0046872">
    <property type="term" value="F:metal ion binding"/>
    <property type="evidence" value="ECO:0007669"/>
    <property type="project" value="UniProtKB-KW"/>
</dbReference>
<evidence type="ECO:0000256" key="13">
    <source>
        <dbReference type="ARBA" id="ARBA00075219"/>
    </source>
</evidence>
<evidence type="ECO:0000256" key="10">
    <source>
        <dbReference type="ARBA" id="ARBA00055764"/>
    </source>
</evidence>
<evidence type="ECO:0000256" key="1">
    <source>
        <dbReference type="ARBA" id="ARBA00001933"/>
    </source>
</evidence>